<feature type="transmembrane region" description="Helical" evidence="6">
    <location>
        <begin position="80"/>
        <end position="106"/>
    </location>
</feature>
<evidence type="ECO:0000313" key="8">
    <source>
        <dbReference type="Proteomes" id="UP000712080"/>
    </source>
</evidence>
<evidence type="ECO:0000313" key="7">
    <source>
        <dbReference type="EMBL" id="NMH29515.1"/>
    </source>
</evidence>
<feature type="transmembrane region" description="Helical" evidence="6">
    <location>
        <begin position="261"/>
        <end position="282"/>
    </location>
</feature>
<protein>
    <submittedName>
        <fullName evidence="7">Oligosaccharide flippase family protein</fullName>
    </submittedName>
</protein>
<comment type="subcellular location">
    <subcellularLocation>
        <location evidence="1">Cell membrane</location>
        <topology evidence="1">Multi-pass membrane protein</topology>
    </subcellularLocation>
</comment>
<dbReference type="Pfam" id="PF01943">
    <property type="entry name" value="Polysacc_synt"/>
    <property type="match status" value="1"/>
</dbReference>
<comment type="caution">
    <text evidence="7">The sequence shown here is derived from an EMBL/GenBank/DDBJ whole genome shotgun (WGS) entry which is preliminary data.</text>
</comment>
<keyword evidence="3 6" id="KW-0812">Transmembrane</keyword>
<dbReference type="PANTHER" id="PTHR30250:SF26">
    <property type="entry name" value="PSMA PROTEIN"/>
    <property type="match status" value="1"/>
</dbReference>
<feature type="transmembrane region" description="Helical" evidence="6">
    <location>
        <begin position="223"/>
        <end position="241"/>
    </location>
</feature>
<feature type="transmembrane region" description="Helical" evidence="6">
    <location>
        <begin position="430"/>
        <end position="452"/>
    </location>
</feature>
<dbReference type="AlphaFoldDB" id="A0A972FQI5"/>
<evidence type="ECO:0000256" key="1">
    <source>
        <dbReference type="ARBA" id="ARBA00004651"/>
    </source>
</evidence>
<keyword evidence="8" id="KW-1185">Reference proteome</keyword>
<keyword evidence="5 6" id="KW-0472">Membrane</keyword>
<feature type="transmembrane region" description="Helical" evidence="6">
    <location>
        <begin position="458"/>
        <end position="478"/>
    </location>
</feature>
<dbReference type="RefSeq" id="WP_169528602.1">
    <property type="nucleotide sequence ID" value="NZ_JAAMPU010000108.1"/>
</dbReference>
<feature type="transmembrane region" description="Helical" evidence="6">
    <location>
        <begin position="371"/>
        <end position="391"/>
    </location>
</feature>
<accession>A0A972FQI5</accession>
<evidence type="ECO:0000256" key="2">
    <source>
        <dbReference type="ARBA" id="ARBA00022475"/>
    </source>
</evidence>
<sequence>MSQLKKGAILSYVTIILTNGIGIVLTPFMISRLGDSEYGLYTLIGATVGYISVLDLGLNNTIIRFTAKYRALDDKAGEENFLATTMLIYLAISAISVILGICLYFNLESVFDKLTQVELEKARIMFVILIFNLAITLPGNAFQAICSAYEHFVFPRALNIVRYVVRSIMLVAILLLHGDSVSIVILDTIVNISVIGLTAFYVFSKLKARFRLHSFERQLIRQIFSYSIWIFIFAMVAQFQWKAGQIIVGSISGTLPVAVYGNGILLGTYYGAFSTAISSVFLPRATSMTVKNATSEELTTMMIRIGRFSLLSLLLILGGFLLYGQQFILLWVGPVYHEAWAIALIVMFSYTMPLVQSFANSMLEARGKFSFKAITYISLIGLGTVFGTWLYYRMGLIGLILGSTSGWVLSQVIMNFYFDRVLKLDILRFFKELLQGLLPVFLVVLLLGYLVNMIPGNGWLNLCLKIFVFLCIFIIMMGRLGLHASERQTLTGMLPGFLRKR</sequence>
<feature type="transmembrane region" description="Helical" evidence="6">
    <location>
        <begin position="7"/>
        <end position="26"/>
    </location>
</feature>
<name>A0A972FQI5_9FLAO</name>
<reference evidence="7" key="1">
    <citation type="submission" date="2020-02" db="EMBL/GenBank/DDBJ databases">
        <title>Flavobacterium sp. genome.</title>
        <authorList>
            <person name="Jung H.S."/>
            <person name="Baek J.H."/>
            <person name="Jeon C.O."/>
        </authorList>
    </citation>
    <scope>NUCLEOTIDE SEQUENCE</scope>
    <source>
        <strain evidence="7">SE-s28</strain>
    </source>
</reference>
<keyword evidence="4 6" id="KW-1133">Transmembrane helix</keyword>
<feature type="transmembrane region" description="Helical" evidence="6">
    <location>
        <begin position="339"/>
        <end position="359"/>
    </location>
</feature>
<evidence type="ECO:0000256" key="6">
    <source>
        <dbReference type="SAM" id="Phobius"/>
    </source>
</evidence>
<feature type="transmembrane region" description="Helical" evidence="6">
    <location>
        <begin position="160"/>
        <end position="177"/>
    </location>
</feature>
<evidence type="ECO:0000256" key="3">
    <source>
        <dbReference type="ARBA" id="ARBA00022692"/>
    </source>
</evidence>
<evidence type="ECO:0000256" key="4">
    <source>
        <dbReference type="ARBA" id="ARBA00022989"/>
    </source>
</evidence>
<dbReference type="Proteomes" id="UP000712080">
    <property type="component" value="Unassembled WGS sequence"/>
</dbReference>
<keyword evidence="2" id="KW-1003">Cell membrane</keyword>
<feature type="transmembrane region" description="Helical" evidence="6">
    <location>
        <begin position="397"/>
        <end position="418"/>
    </location>
</feature>
<dbReference type="InterPro" id="IPR050833">
    <property type="entry name" value="Poly_Biosynth_Transport"/>
</dbReference>
<feature type="transmembrane region" description="Helical" evidence="6">
    <location>
        <begin position="183"/>
        <end position="203"/>
    </location>
</feature>
<dbReference type="InterPro" id="IPR002797">
    <property type="entry name" value="Polysacc_synth"/>
</dbReference>
<gene>
    <name evidence="7" type="ORF">G6047_15860</name>
</gene>
<dbReference type="PANTHER" id="PTHR30250">
    <property type="entry name" value="PST FAMILY PREDICTED COLANIC ACID TRANSPORTER"/>
    <property type="match status" value="1"/>
</dbReference>
<evidence type="ECO:0000256" key="5">
    <source>
        <dbReference type="ARBA" id="ARBA00023136"/>
    </source>
</evidence>
<feature type="transmembrane region" description="Helical" evidence="6">
    <location>
        <begin position="310"/>
        <end position="333"/>
    </location>
</feature>
<proteinExistence type="predicted"/>
<feature type="transmembrane region" description="Helical" evidence="6">
    <location>
        <begin position="126"/>
        <end position="148"/>
    </location>
</feature>
<dbReference type="GO" id="GO:0005886">
    <property type="term" value="C:plasma membrane"/>
    <property type="evidence" value="ECO:0007669"/>
    <property type="project" value="UniProtKB-SubCell"/>
</dbReference>
<organism evidence="7 8">
    <name type="scientific">Flavobacterium silvaticum</name>
    <dbReference type="NCBI Taxonomy" id="1852020"/>
    <lineage>
        <taxon>Bacteria</taxon>
        <taxon>Pseudomonadati</taxon>
        <taxon>Bacteroidota</taxon>
        <taxon>Flavobacteriia</taxon>
        <taxon>Flavobacteriales</taxon>
        <taxon>Flavobacteriaceae</taxon>
        <taxon>Flavobacterium</taxon>
    </lineage>
</organism>
<dbReference type="EMBL" id="JAAMPU010000108">
    <property type="protein sequence ID" value="NMH29515.1"/>
    <property type="molecule type" value="Genomic_DNA"/>
</dbReference>
<feature type="transmembrane region" description="Helical" evidence="6">
    <location>
        <begin position="38"/>
        <end position="59"/>
    </location>
</feature>